<dbReference type="AlphaFoldDB" id="A0A426ZCP8"/>
<evidence type="ECO:0000313" key="3">
    <source>
        <dbReference type="Proteomes" id="UP000287651"/>
    </source>
</evidence>
<dbReference type="EMBL" id="AMZH03007271">
    <property type="protein sequence ID" value="RRT61733.1"/>
    <property type="molecule type" value="Genomic_DNA"/>
</dbReference>
<evidence type="ECO:0000256" key="1">
    <source>
        <dbReference type="SAM" id="SignalP"/>
    </source>
</evidence>
<dbReference type="InterPro" id="IPR053339">
    <property type="entry name" value="FAS1_domain_protein"/>
</dbReference>
<dbReference type="Proteomes" id="UP000287651">
    <property type="component" value="Unassembled WGS sequence"/>
</dbReference>
<accession>A0A426ZCP8</accession>
<dbReference type="PANTHER" id="PTHR36069">
    <property type="entry name" value="EXPRESSED PROTEIN-RELATED"/>
    <property type="match status" value="1"/>
</dbReference>
<dbReference type="SUPFAM" id="SSF82153">
    <property type="entry name" value="FAS1 domain"/>
    <property type="match status" value="1"/>
</dbReference>
<feature type="signal peptide" evidence="1">
    <location>
        <begin position="1"/>
        <end position="19"/>
    </location>
</feature>
<evidence type="ECO:0000313" key="2">
    <source>
        <dbReference type="EMBL" id="RRT61733.1"/>
    </source>
</evidence>
<feature type="chain" id="PRO_5018972120" description="FAS1 domain-containing protein" evidence="1">
    <location>
        <begin position="20"/>
        <end position="246"/>
    </location>
</feature>
<name>A0A426ZCP8_ENSVE</name>
<sequence length="246" mass="26051">MATHLLHITLLSLLAAASSHHSIAASSPPHGRDIVVAVREMQRASYFSFAMLIQMVQDKVPDNSTFLMPSDRMLSKILIPENEVVAFLGRHSIPSLLLFDDLRRLPSGTLVPTYQPDSMITVNNSGRRNLYLNGALLVRPNVCTAGPSFRCHGIYGEMTAVAVNRSAPPNCAGPATLPPAAAVPLLAPPPQPAWVAPPSVDAAVGPSPAGFDDSARRSGSPAIRFSMACSAAIVQFLILSAVNNPS</sequence>
<reference evidence="2 3" key="1">
    <citation type="journal article" date="2014" name="Agronomy (Basel)">
        <title>A Draft Genome Sequence for Ensete ventricosum, the Drought-Tolerant Tree Against Hunger.</title>
        <authorList>
            <person name="Harrison J."/>
            <person name="Moore K.A."/>
            <person name="Paszkiewicz K."/>
            <person name="Jones T."/>
            <person name="Grant M."/>
            <person name="Ambacheew D."/>
            <person name="Muzemil S."/>
            <person name="Studholme D.J."/>
        </authorList>
    </citation>
    <scope>NUCLEOTIDE SEQUENCE [LARGE SCALE GENOMIC DNA]</scope>
</reference>
<gene>
    <name evidence="2" type="ORF">B296_00039809</name>
</gene>
<evidence type="ECO:0008006" key="4">
    <source>
        <dbReference type="Google" id="ProtNLM"/>
    </source>
</evidence>
<organism evidence="2 3">
    <name type="scientific">Ensete ventricosum</name>
    <name type="common">Abyssinian banana</name>
    <name type="synonym">Musa ensete</name>
    <dbReference type="NCBI Taxonomy" id="4639"/>
    <lineage>
        <taxon>Eukaryota</taxon>
        <taxon>Viridiplantae</taxon>
        <taxon>Streptophyta</taxon>
        <taxon>Embryophyta</taxon>
        <taxon>Tracheophyta</taxon>
        <taxon>Spermatophyta</taxon>
        <taxon>Magnoliopsida</taxon>
        <taxon>Liliopsida</taxon>
        <taxon>Zingiberales</taxon>
        <taxon>Musaceae</taxon>
        <taxon>Ensete</taxon>
    </lineage>
</organism>
<dbReference type="PANTHER" id="PTHR36069:SF1">
    <property type="entry name" value="EXPRESSED PROTEIN"/>
    <property type="match status" value="1"/>
</dbReference>
<proteinExistence type="predicted"/>
<keyword evidence="1" id="KW-0732">Signal</keyword>
<dbReference type="InterPro" id="IPR036378">
    <property type="entry name" value="FAS1_dom_sf"/>
</dbReference>
<protein>
    <recommendedName>
        <fullName evidence="4">FAS1 domain-containing protein</fullName>
    </recommendedName>
</protein>
<comment type="caution">
    <text evidence="2">The sequence shown here is derived from an EMBL/GenBank/DDBJ whole genome shotgun (WGS) entry which is preliminary data.</text>
</comment>